<protein>
    <submittedName>
        <fullName evidence="6">ABC transporter substrate-binding protein</fullName>
    </submittedName>
</protein>
<evidence type="ECO:0000256" key="4">
    <source>
        <dbReference type="SAM" id="SignalP"/>
    </source>
</evidence>
<comment type="caution">
    <text evidence="6">The sequence shown here is derived from an EMBL/GenBank/DDBJ whole genome shotgun (WGS) entry which is preliminary data.</text>
</comment>
<dbReference type="PANTHER" id="PTHR46847:SF3">
    <property type="entry name" value="GALACTOFURANOSE-BINDING PROTEIN YTFQ"/>
    <property type="match status" value="1"/>
</dbReference>
<feature type="chain" id="PRO_5046978044" evidence="4">
    <location>
        <begin position="26"/>
        <end position="319"/>
    </location>
</feature>
<dbReference type="SUPFAM" id="SSF53822">
    <property type="entry name" value="Periplasmic binding protein-like I"/>
    <property type="match status" value="1"/>
</dbReference>
<feature type="signal peptide" evidence="4">
    <location>
        <begin position="1"/>
        <end position="25"/>
    </location>
</feature>
<evidence type="ECO:0000259" key="5">
    <source>
        <dbReference type="Pfam" id="PF13407"/>
    </source>
</evidence>
<reference evidence="6 7" key="1">
    <citation type="submission" date="2021-12" db="EMBL/GenBank/DDBJ databases">
        <title>Genome seq of p7.</title>
        <authorList>
            <person name="Seo T."/>
        </authorList>
    </citation>
    <scope>NUCLEOTIDE SEQUENCE [LARGE SCALE GENOMIC DNA]</scope>
    <source>
        <strain evidence="6 7">P7</strain>
    </source>
</reference>
<dbReference type="PANTHER" id="PTHR46847">
    <property type="entry name" value="D-ALLOSE-BINDING PERIPLASMIC PROTEIN-RELATED"/>
    <property type="match status" value="1"/>
</dbReference>
<keyword evidence="7" id="KW-1185">Reference proteome</keyword>
<dbReference type="CDD" id="cd06309">
    <property type="entry name" value="PBP1_galactofuranose_YtfQ-like"/>
    <property type="match status" value="1"/>
</dbReference>
<evidence type="ECO:0000256" key="3">
    <source>
        <dbReference type="ARBA" id="ARBA00022729"/>
    </source>
</evidence>
<dbReference type="EMBL" id="JAJTWT010000012">
    <property type="protein sequence ID" value="MCE4540006.1"/>
    <property type="molecule type" value="Genomic_DNA"/>
</dbReference>
<dbReference type="RefSeq" id="WP_233394522.1">
    <property type="nucleotide sequence ID" value="NZ_JAJTWT010000012.1"/>
</dbReference>
<dbReference type="InterPro" id="IPR025997">
    <property type="entry name" value="SBP_2_dom"/>
</dbReference>
<feature type="domain" description="Periplasmic binding protein" evidence="5">
    <location>
        <begin position="31"/>
        <end position="292"/>
    </location>
</feature>
<keyword evidence="3 4" id="KW-0732">Signal</keyword>
<gene>
    <name evidence="6" type="ORF">LXT12_22395</name>
</gene>
<dbReference type="Proteomes" id="UP001201463">
    <property type="component" value="Unassembled WGS sequence"/>
</dbReference>
<organism evidence="6 7">
    <name type="scientific">Pelomonas caseinilytica</name>
    <dbReference type="NCBI Taxonomy" id="2906763"/>
    <lineage>
        <taxon>Bacteria</taxon>
        <taxon>Pseudomonadati</taxon>
        <taxon>Pseudomonadota</taxon>
        <taxon>Betaproteobacteria</taxon>
        <taxon>Burkholderiales</taxon>
        <taxon>Sphaerotilaceae</taxon>
        <taxon>Roseateles</taxon>
    </lineage>
</organism>
<evidence type="ECO:0000256" key="2">
    <source>
        <dbReference type="ARBA" id="ARBA00007639"/>
    </source>
</evidence>
<proteinExistence type="inferred from homology"/>
<name>A0ABS8XN36_9BURK</name>
<accession>A0ABS8XN36</accession>
<dbReference type="Pfam" id="PF13407">
    <property type="entry name" value="Peripla_BP_4"/>
    <property type="match status" value="1"/>
</dbReference>
<dbReference type="InterPro" id="IPR028082">
    <property type="entry name" value="Peripla_BP_I"/>
</dbReference>
<evidence type="ECO:0000313" key="7">
    <source>
        <dbReference type="Proteomes" id="UP001201463"/>
    </source>
</evidence>
<evidence type="ECO:0000256" key="1">
    <source>
        <dbReference type="ARBA" id="ARBA00004196"/>
    </source>
</evidence>
<comment type="subcellular location">
    <subcellularLocation>
        <location evidence="1">Cell envelope</location>
    </subcellularLocation>
</comment>
<dbReference type="Gene3D" id="3.40.50.2300">
    <property type="match status" value="2"/>
</dbReference>
<evidence type="ECO:0000313" key="6">
    <source>
        <dbReference type="EMBL" id="MCE4540006.1"/>
    </source>
</evidence>
<sequence>MAFSVVARRTLLAAALALPAVGALAAPLVLGFSQVGAESEWRTANTASIKAAAKEAGITLKFADAQQKQENQVKAIRSFIAQKVDVIAFSPVVESGWDTVLKEAKAAGIPVILTDRSVKVADPSLYVTFIGSDFVEEGRKAARWVLERAAKAPNAALNIVELQGTVGSAPAIDRKKGFEEVIKANPKLQIIRSQSGEFTRAKGKEVMESFLKQRDKKIDVLFAHNDDMAIGAIQAIEEAGLKPGVDILIVSIDGVRGAFEAMKAGKLNVTVECNPLLGPQLMQLAKDVVAKKPVEKRITVNEGVFPAEVAAKELPNRKY</sequence>
<comment type="similarity">
    <text evidence="2">Belongs to the bacterial solute-binding protein 2 family.</text>
</comment>